<proteinExistence type="predicted"/>
<name>A0A392PJS0_9FABA</name>
<keyword evidence="2" id="KW-1185">Reference proteome</keyword>
<comment type="caution">
    <text evidence="1">The sequence shown here is derived from an EMBL/GenBank/DDBJ whole genome shotgun (WGS) entry which is preliminary data.</text>
</comment>
<sequence>MEVRVFQSLEELQNEPFTSAMEPLAIFDCNELSLFKSKFGKFPLLFFLVCHISSSAGRLTTPHLPLV</sequence>
<protein>
    <submittedName>
        <fullName evidence="1">Uncharacterized protein</fullName>
    </submittedName>
</protein>
<evidence type="ECO:0000313" key="1">
    <source>
        <dbReference type="EMBL" id="MCI11546.1"/>
    </source>
</evidence>
<reference evidence="1 2" key="1">
    <citation type="journal article" date="2018" name="Front. Plant Sci.">
        <title>Red Clover (Trifolium pratense) and Zigzag Clover (T. medium) - A Picture of Genomic Similarities and Differences.</title>
        <authorList>
            <person name="Dluhosova J."/>
            <person name="Istvanek J."/>
            <person name="Nedelnik J."/>
            <person name="Repkova J."/>
        </authorList>
    </citation>
    <scope>NUCLEOTIDE SEQUENCE [LARGE SCALE GENOMIC DNA]</scope>
    <source>
        <strain evidence="2">cv. 10/8</strain>
        <tissue evidence="1">Leaf</tissue>
    </source>
</reference>
<dbReference type="Proteomes" id="UP000265520">
    <property type="component" value="Unassembled WGS sequence"/>
</dbReference>
<dbReference type="AlphaFoldDB" id="A0A392PJS0"/>
<dbReference type="EMBL" id="LXQA010080573">
    <property type="protein sequence ID" value="MCI11546.1"/>
    <property type="molecule type" value="Genomic_DNA"/>
</dbReference>
<accession>A0A392PJS0</accession>
<evidence type="ECO:0000313" key="2">
    <source>
        <dbReference type="Proteomes" id="UP000265520"/>
    </source>
</evidence>
<organism evidence="1 2">
    <name type="scientific">Trifolium medium</name>
    <dbReference type="NCBI Taxonomy" id="97028"/>
    <lineage>
        <taxon>Eukaryota</taxon>
        <taxon>Viridiplantae</taxon>
        <taxon>Streptophyta</taxon>
        <taxon>Embryophyta</taxon>
        <taxon>Tracheophyta</taxon>
        <taxon>Spermatophyta</taxon>
        <taxon>Magnoliopsida</taxon>
        <taxon>eudicotyledons</taxon>
        <taxon>Gunneridae</taxon>
        <taxon>Pentapetalae</taxon>
        <taxon>rosids</taxon>
        <taxon>fabids</taxon>
        <taxon>Fabales</taxon>
        <taxon>Fabaceae</taxon>
        <taxon>Papilionoideae</taxon>
        <taxon>50 kb inversion clade</taxon>
        <taxon>NPAAA clade</taxon>
        <taxon>Hologalegina</taxon>
        <taxon>IRL clade</taxon>
        <taxon>Trifolieae</taxon>
        <taxon>Trifolium</taxon>
    </lineage>
</organism>